<protein>
    <recommendedName>
        <fullName evidence="2">DUF4817 domain-containing protein</fullName>
    </recommendedName>
</protein>
<feature type="region of interest" description="Disordered" evidence="1">
    <location>
        <begin position="59"/>
        <end position="99"/>
    </location>
</feature>
<feature type="compositionally biased region" description="Basic and acidic residues" evidence="1">
    <location>
        <begin position="64"/>
        <end position="97"/>
    </location>
</feature>
<keyword evidence="4" id="KW-1185">Reference proteome</keyword>
<reference evidence="3 4" key="1">
    <citation type="submission" date="2021-06" db="EMBL/GenBank/DDBJ databases">
        <title>A haploid diamondback moth (Plutella xylostella L.) genome assembly resolves 31 chromosomes and identifies a diamide resistance mutation.</title>
        <authorList>
            <person name="Ward C.M."/>
            <person name="Perry K.D."/>
            <person name="Baker G."/>
            <person name="Powis K."/>
            <person name="Heckel D.G."/>
            <person name="Baxter S.W."/>
        </authorList>
    </citation>
    <scope>NUCLEOTIDE SEQUENCE [LARGE SCALE GENOMIC DNA]</scope>
    <source>
        <strain evidence="3 4">LV</strain>
        <tissue evidence="3">Single pupa</tissue>
    </source>
</reference>
<name>A0ABQ7QWI2_PLUXY</name>
<evidence type="ECO:0000313" key="3">
    <source>
        <dbReference type="EMBL" id="KAG7309406.1"/>
    </source>
</evidence>
<dbReference type="InterPro" id="IPR032135">
    <property type="entry name" value="DUF4817"/>
</dbReference>
<dbReference type="Proteomes" id="UP000823941">
    <property type="component" value="Chromosome 7"/>
</dbReference>
<dbReference type="Pfam" id="PF16087">
    <property type="entry name" value="DUF4817"/>
    <property type="match status" value="1"/>
</dbReference>
<dbReference type="EMBL" id="JAHIBW010000007">
    <property type="protein sequence ID" value="KAG7309406.1"/>
    <property type="molecule type" value="Genomic_DNA"/>
</dbReference>
<comment type="caution">
    <text evidence="3">The sequence shown here is derived from an EMBL/GenBank/DDBJ whole genome shotgun (WGS) entry which is preliminary data.</text>
</comment>
<organism evidence="3 4">
    <name type="scientific">Plutella xylostella</name>
    <name type="common">Diamondback moth</name>
    <name type="synonym">Plutella maculipennis</name>
    <dbReference type="NCBI Taxonomy" id="51655"/>
    <lineage>
        <taxon>Eukaryota</taxon>
        <taxon>Metazoa</taxon>
        <taxon>Ecdysozoa</taxon>
        <taxon>Arthropoda</taxon>
        <taxon>Hexapoda</taxon>
        <taxon>Insecta</taxon>
        <taxon>Pterygota</taxon>
        <taxon>Neoptera</taxon>
        <taxon>Endopterygota</taxon>
        <taxon>Lepidoptera</taxon>
        <taxon>Glossata</taxon>
        <taxon>Ditrysia</taxon>
        <taxon>Yponomeutoidea</taxon>
        <taxon>Plutellidae</taxon>
        <taxon>Plutella</taxon>
    </lineage>
</organism>
<dbReference type="PANTHER" id="PTHR47326">
    <property type="entry name" value="TRANSPOSABLE ELEMENT TC3 TRANSPOSASE-LIKE PROTEIN"/>
    <property type="match status" value="1"/>
</dbReference>
<evidence type="ECO:0000259" key="2">
    <source>
        <dbReference type="Pfam" id="PF16087"/>
    </source>
</evidence>
<dbReference type="PANTHER" id="PTHR47326:SF1">
    <property type="entry name" value="HTH PSQ-TYPE DOMAIN-CONTAINING PROTEIN"/>
    <property type="match status" value="1"/>
</dbReference>
<gene>
    <name evidence="3" type="ORF">JYU34_005373</name>
</gene>
<accession>A0ABQ7QWI2</accession>
<evidence type="ECO:0000313" key="4">
    <source>
        <dbReference type="Proteomes" id="UP000823941"/>
    </source>
</evidence>
<feature type="domain" description="DUF4817" evidence="2">
    <location>
        <begin position="7"/>
        <end position="48"/>
    </location>
</feature>
<sequence>MALYTPVEYCNMHYIYGLCDGNARQAAALYRERYPNARHPDHRIISRLHVALSEGRFPGVGVGRGHEGRQRADGEEKVLAERKADPTTSVRDIERRTGVPKSRVQKILKKVYK</sequence>
<proteinExistence type="predicted"/>
<evidence type="ECO:0000256" key="1">
    <source>
        <dbReference type="SAM" id="MobiDB-lite"/>
    </source>
</evidence>